<proteinExistence type="predicted"/>
<dbReference type="Gene3D" id="1.25.10.10">
    <property type="entry name" value="Leucine-rich Repeat Variant"/>
    <property type="match status" value="1"/>
</dbReference>
<dbReference type="OrthoDB" id="413572at2759"/>
<dbReference type="InterPro" id="IPR056497">
    <property type="entry name" value="HEAT_DAAF5"/>
</dbReference>
<dbReference type="Pfam" id="PF24573">
    <property type="entry name" value="HEAT_DAAF5"/>
    <property type="match status" value="1"/>
</dbReference>
<dbReference type="InterPro" id="IPR052623">
    <property type="entry name" value="DAAF5"/>
</dbReference>
<gene>
    <name evidence="3" type="ORF">GOP47_0012310</name>
</gene>
<dbReference type="PANTHER" id="PTHR16216:SF10">
    <property type="entry name" value="RNA POLYMERASE II ASSEMBLY FACTOR RTP1 C-TERMINAL DOMAIN-CONTAINING PROTEIN"/>
    <property type="match status" value="1"/>
</dbReference>
<dbReference type="PANTHER" id="PTHR16216">
    <property type="entry name" value="DYNEIN ASSEMBLY FACTOR 5, AXONEMAL"/>
    <property type="match status" value="1"/>
</dbReference>
<dbReference type="EMBL" id="JABFUD020000012">
    <property type="protein sequence ID" value="KAI5072204.1"/>
    <property type="molecule type" value="Genomic_DNA"/>
</dbReference>
<organism evidence="3 4">
    <name type="scientific">Adiantum capillus-veneris</name>
    <name type="common">Maidenhair fern</name>
    <dbReference type="NCBI Taxonomy" id="13818"/>
    <lineage>
        <taxon>Eukaryota</taxon>
        <taxon>Viridiplantae</taxon>
        <taxon>Streptophyta</taxon>
        <taxon>Embryophyta</taxon>
        <taxon>Tracheophyta</taxon>
        <taxon>Polypodiopsida</taxon>
        <taxon>Polypodiidae</taxon>
        <taxon>Polypodiales</taxon>
        <taxon>Pteridineae</taxon>
        <taxon>Pteridaceae</taxon>
        <taxon>Vittarioideae</taxon>
        <taxon>Adiantum</taxon>
    </lineage>
</organism>
<reference evidence="3" key="1">
    <citation type="submission" date="2021-01" db="EMBL/GenBank/DDBJ databases">
        <title>Adiantum capillus-veneris genome.</title>
        <authorList>
            <person name="Fang Y."/>
            <person name="Liao Q."/>
        </authorList>
    </citation>
    <scope>NUCLEOTIDE SEQUENCE</scope>
    <source>
        <strain evidence="3">H3</strain>
        <tissue evidence="3">Leaf</tissue>
    </source>
</reference>
<keyword evidence="4" id="KW-1185">Reference proteome</keyword>
<feature type="domain" description="Dynein axonemal assembly factor 5 HEAT-repeat" evidence="1">
    <location>
        <begin position="386"/>
        <end position="577"/>
    </location>
</feature>
<dbReference type="SUPFAM" id="SSF48371">
    <property type="entry name" value="ARM repeat"/>
    <property type="match status" value="1"/>
</dbReference>
<feature type="domain" description="Dynein axonemal assembly factor 5 TPR repeats" evidence="2">
    <location>
        <begin position="60"/>
        <end position="258"/>
    </location>
</feature>
<evidence type="ECO:0000259" key="1">
    <source>
        <dbReference type="Pfam" id="PF24573"/>
    </source>
</evidence>
<evidence type="ECO:0000313" key="3">
    <source>
        <dbReference type="EMBL" id="KAI5072204.1"/>
    </source>
</evidence>
<dbReference type="Proteomes" id="UP000886520">
    <property type="component" value="Chromosome 12"/>
</dbReference>
<sequence length="675" mass="75190">MAGDCGEAAASPSEALRLKVIKHVNGLVDPTAAKRLEALKDLKTTLLGPHQKLGGSMEAEESHGNLHALQHFLEEMLAKPLLRRFADSSEKCRLHSISLLSEFLMLNPQSIAVLLPYIVSVISERFPLQAVPSKSSFSSSEAEYKGILMEPSEEVRLLLIQLVHSLIKEVQSLIGPFGSDIASILMCAAADKDPVVLVEVCSTLKLFAEVMEGVLKPVSKNLIFSILHALSHNRCRVRVVAIQAIEMLVLCGAHETLYQLTAYRDPNIIPISEFYHPSVKTQYLALLASDRSIKVREALLRTVTRWLLELPERREHEIRLLPYVLNGFIDENKELQGLAFDMMECIGQQYERENEDEVKDVKQYLTEDIEILAILKNGFQLPSFLKYRPCLGARIMVKRSFSIMLQALAADIQAWQQEPRLLAAKLLYVVLAFVEENATMHLPSLILILMKTCLDPSISEKIEECAKLVGHFVQPSAFLDILIPRISSDYFADAAIQDKGRGLLVLSWIMQGSRSSLLSCHIPDICSLLTGQDVLTSLQRGVHTSILTIIGVLVESLDETCKDEVITILWILLNANAAGTIIRTGCHEKVDCCLEKLSTFAGYDSTGALISAYADNLIDLLLPPQLWSSRSFDSTICDRLLKEGNLMSPATKERLCNMMEFYKGIIVEQEPLLIA</sequence>
<evidence type="ECO:0000313" key="4">
    <source>
        <dbReference type="Proteomes" id="UP000886520"/>
    </source>
</evidence>
<feature type="domain" description="Dynein axonemal assembly factor 5 TPR repeats" evidence="2">
    <location>
        <begin position="288"/>
        <end position="360"/>
    </location>
</feature>
<evidence type="ECO:0000259" key="2">
    <source>
        <dbReference type="Pfam" id="PF25757"/>
    </source>
</evidence>
<dbReference type="InterPro" id="IPR057978">
    <property type="entry name" value="TPR_DAAF5"/>
</dbReference>
<dbReference type="InterPro" id="IPR016024">
    <property type="entry name" value="ARM-type_fold"/>
</dbReference>
<comment type="caution">
    <text evidence="3">The sequence shown here is derived from an EMBL/GenBank/DDBJ whole genome shotgun (WGS) entry which is preliminary data.</text>
</comment>
<dbReference type="Pfam" id="PF25757">
    <property type="entry name" value="TPR_DNAAF5"/>
    <property type="match status" value="2"/>
</dbReference>
<name>A0A9D4ZEB5_ADICA</name>
<accession>A0A9D4ZEB5</accession>
<dbReference type="InterPro" id="IPR011989">
    <property type="entry name" value="ARM-like"/>
</dbReference>
<protein>
    <submittedName>
        <fullName evidence="3">Uncharacterized protein</fullName>
    </submittedName>
</protein>
<dbReference type="AlphaFoldDB" id="A0A9D4ZEB5"/>